<sequence length="499" mass="52424">MRFKEHEPSAGRTVAQLLVWAVLGILIGAAIVISVLGWIAVNIESGGSCGSGSCPNGSGLHFAAFFFAIVCCVPIVGAVVLVGMRLPAAIALVVALVAGGYGGTVLWAGVHGETYDEAWSAEPDRPSSLRGKGAWATAKLVVRVRTDGAIAYDLGNGTQSWAYQVPEPHVVCTMAETAADGIGLLAYGSDKGPCNQVAAVDLTSGKELWKTGLGKVMRYWRPGATGILATSTGSAVLPTDRGLRGLDLRTGQARWTWKAPKSCVFDSGLNALTASGAAVATTVQCGPDAAKTTVAVVDPRTGALRWSAPLPTAAKAEDTSVVSADPVVVYSKEPGERGRQQLVTFTPDGRQRAAFPTSTSEGDLQLYARDYGGMPIRTLRVQGDVIVAVAEGHRKYSWEADLVAFDFTGRELWRHKTSHGVDGLLTTADAVSLLTPRSLRNKAAELTVLSLASGKVTREITLLHGFAGDPALVFTAPGRYVFVQGGEDPKVPPVTAFRR</sequence>
<feature type="transmembrane region" description="Helical" evidence="1">
    <location>
        <begin position="60"/>
        <end position="82"/>
    </location>
</feature>
<dbReference type="InterPro" id="IPR002372">
    <property type="entry name" value="PQQ_rpt_dom"/>
</dbReference>
<evidence type="ECO:0000313" key="3">
    <source>
        <dbReference type="EMBL" id="KAB2350876.1"/>
    </source>
</evidence>
<organism evidence="3 4">
    <name type="scientific">Actinomadura rudentiformis</name>
    <dbReference type="NCBI Taxonomy" id="359158"/>
    <lineage>
        <taxon>Bacteria</taxon>
        <taxon>Bacillati</taxon>
        <taxon>Actinomycetota</taxon>
        <taxon>Actinomycetes</taxon>
        <taxon>Streptosporangiales</taxon>
        <taxon>Thermomonosporaceae</taxon>
        <taxon>Actinomadura</taxon>
    </lineage>
</organism>
<keyword evidence="4" id="KW-1185">Reference proteome</keyword>
<dbReference type="AlphaFoldDB" id="A0A6H9YS93"/>
<dbReference type="PANTHER" id="PTHR34512">
    <property type="entry name" value="CELL SURFACE PROTEIN"/>
    <property type="match status" value="1"/>
</dbReference>
<dbReference type="SUPFAM" id="SSF50998">
    <property type="entry name" value="Quinoprotein alcohol dehydrogenase-like"/>
    <property type="match status" value="1"/>
</dbReference>
<dbReference type="Gene3D" id="2.130.10.10">
    <property type="entry name" value="YVTN repeat-like/Quinoprotein amine dehydrogenase"/>
    <property type="match status" value="1"/>
</dbReference>
<evidence type="ECO:0000256" key="1">
    <source>
        <dbReference type="SAM" id="Phobius"/>
    </source>
</evidence>
<dbReference type="OrthoDB" id="3450622at2"/>
<gene>
    <name evidence="3" type="ORF">F8566_07915</name>
</gene>
<evidence type="ECO:0000313" key="4">
    <source>
        <dbReference type="Proteomes" id="UP000468735"/>
    </source>
</evidence>
<feature type="domain" description="Pyrrolo-quinoline quinone repeat" evidence="2">
    <location>
        <begin position="195"/>
        <end position="391"/>
    </location>
</feature>
<accession>A0A6H9YS93</accession>
<dbReference type="PANTHER" id="PTHR34512:SF30">
    <property type="entry name" value="OUTER MEMBRANE PROTEIN ASSEMBLY FACTOR BAMB"/>
    <property type="match status" value="1"/>
</dbReference>
<dbReference type="Proteomes" id="UP000468735">
    <property type="component" value="Unassembled WGS sequence"/>
</dbReference>
<dbReference type="InterPro" id="IPR015943">
    <property type="entry name" value="WD40/YVTN_repeat-like_dom_sf"/>
</dbReference>
<dbReference type="Pfam" id="PF13360">
    <property type="entry name" value="PQQ_2"/>
    <property type="match status" value="1"/>
</dbReference>
<evidence type="ECO:0000259" key="2">
    <source>
        <dbReference type="Pfam" id="PF13360"/>
    </source>
</evidence>
<feature type="transmembrane region" description="Helical" evidence="1">
    <location>
        <begin position="20"/>
        <end position="40"/>
    </location>
</feature>
<keyword evidence="1" id="KW-0472">Membrane</keyword>
<dbReference type="InterPro" id="IPR011047">
    <property type="entry name" value="Quinoprotein_ADH-like_sf"/>
</dbReference>
<reference evidence="3 4" key="1">
    <citation type="submission" date="2019-09" db="EMBL/GenBank/DDBJ databases">
        <title>Actinomadura physcomitrii sp. nov., a novel actinomycete isolated from moss [Physcomitrium sphaericum (Ludw) Fuernr].</title>
        <authorList>
            <person name="Zhuang X."/>
            <person name="Liu C."/>
        </authorList>
    </citation>
    <scope>NUCLEOTIDE SEQUENCE [LARGE SCALE GENOMIC DNA]</scope>
    <source>
        <strain evidence="3 4">HMC1</strain>
    </source>
</reference>
<comment type="caution">
    <text evidence="3">The sequence shown here is derived from an EMBL/GenBank/DDBJ whole genome shotgun (WGS) entry which is preliminary data.</text>
</comment>
<proteinExistence type="predicted"/>
<name>A0A6H9YS93_9ACTN</name>
<keyword evidence="1" id="KW-0812">Transmembrane</keyword>
<protein>
    <submittedName>
        <fullName evidence="3">PQQ-binding-like beta-propeller repeat protein</fullName>
    </submittedName>
</protein>
<feature type="transmembrane region" description="Helical" evidence="1">
    <location>
        <begin position="89"/>
        <end position="110"/>
    </location>
</feature>
<dbReference type="EMBL" id="WBMT01000003">
    <property type="protein sequence ID" value="KAB2350876.1"/>
    <property type="molecule type" value="Genomic_DNA"/>
</dbReference>
<keyword evidence="1" id="KW-1133">Transmembrane helix</keyword>
<dbReference type="RefSeq" id="WP_151559274.1">
    <property type="nucleotide sequence ID" value="NZ_WBMT01000003.1"/>
</dbReference>